<reference evidence="1" key="1">
    <citation type="journal article" date="2015" name="Nature">
        <title>Complex archaea that bridge the gap between prokaryotes and eukaryotes.</title>
        <authorList>
            <person name="Spang A."/>
            <person name="Saw J.H."/>
            <person name="Jorgensen S.L."/>
            <person name="Zaremba-Niedzwiedzka K."/>
            <person name="Martijn J."/>
            <person name="Lind A.E."/>
            <person name="van Eijk R."/>
            <person name="Schleper C."/>
            <person name="Guy L."/>
            <person name="Ettema T.J."/>
        </authorList>
    </citation>
    <scope>NUCLEOTIDE SEQUENCE</scope>
</reference>
<dbReference type="GO" id="GO:0003676">
    <property type="term" value="F:nucleic acid binding"/>
    <property type="evidence" value="ECO:0007669"/>
    <property type="project" value="InterPro"/>
</dbReference>
<dbReference type="CDD" id="cd22992">
    <property type="entry name" value="MOC1"/>
    <property type="match status" value="1"/>
</dbReference>
<sequence length="177" mass="19380">MKIATFDPGKVASYAIYDTKTPHLIEVGEIDVIGVGRLLRPCGQHIREVLSGADVGLVEEVGAMKGQGVSSMFTFGMCFGAILNTIGSCGIQLETVTPAQWKRSTRISAKSDEDVKTLARAYATQLFPQHKEIFRVKKNHGMAEACLMARWYFLKGPGCDASDDDVKQVLEVEQKLV</sequence>
<accession>A0A0F9XQZ5</accession>
<name>A0A0F9XQZ5_9ZZZZ</name>
<dbReference type="InterPro" id="IPR036397">
    <property type="entry name" value="RNaseH_sf"/>
</dbReference>
<proteinExistence type="predicted"/>
<gene>
    <name evidence="1" type="ORF">LCGC14_0111970</name>
</gene>
<evidence type="ECO:0000313" key="1">
    <source>
        <dbReference type="EMBL" id="KKO01842.1"/>
    </source>
</evidence>
<protein>
    <submittedName>
        <fullName evidence="1">Uncharacterized protein</fullName>
    </submittedName>
</protein>
<dbReference type="EMBL" id="LAZR01000033">
    <property type="protein sequence ID" value="KKO01842.1"/>
    <property type="molecule type" value="Genomic_DNA"/>
</dbReference>
<comment type="caution">
    <text evidence="1">The sequence shown here is derived from an EMBL/GenBank/DDBJ whole genome shotgun (WGS) entry which is preliminary data.</text>
</comment>
<dbReference type="Gene3D" id="3.30.420.10">
    <property type="entry name" value="Ribonuclease H-like superfamily/Ribonuclease H"/>
    <property type="match status" value="1"/>
</dbReference>
<organism evidence="1">
    <name type="scientific">marine sediment metagenome</name>
    <dbReference type="NCBI Taxonomy" id="412755"/>
    <lineage>
        <taxon>unclassified sequences</taxon>
        <taxon>metagenomes</taxon>
        <taxon>ecological metagenomes</taxon>
    </lineage>
</organism>
<dbReference type="AlphaFoldDB" id="A0A0F9XQZ5"/>